<dbReference type="Pfam" id="PF00019">
    <property type="entry name" value="TGF_beta"/>
    <property type="match status" value="1"/>
</dbReference>
<keyword evidence="5" id="KW-1015">Disulfide bond</keyword>
<dbReference type="InterPro" id="IPR017948">
    <property type="entry name" value="TGFb_CS"/>
</dbReference>
<dbReference type="InterPro" id="IPR001839">
    <property type="entry name" value="TGF-b_C"/>
</dbReference>
<proteinExistence type="inferred from homology"/>
<comment type="similarity">
    <text evidence="2 6">Belongs to the TGF-beta family.</text>
</comment>
<name>A0A1V9X5U7_9ACAR</name>
<dbReference type="Proteomes" id="UP000192247">
    <property type="component" value="Unassembled WGS sequence"/>
</dbReference>
<dbReference type="GO" id="GO:0005125">
    <property type="term" value="F:cytokine activity"/>
    <property type="evidence" value="ECO:0007669"/>
    <property type="project" value="TreeGrafter"/>
</dbReference>
<feature type="non-terminal residue" evidence="8">
    <location>
        <position position="1"/>
    </location>
</feature>
<reference evidence="8 9" key="1">
    <citation type="journal article" date="2017" name="Gigascience">
        <title>Draft genome of the honey bee ectoparasitic mite, Tropilaelaps mercedesae, is shaped by the parasitic life history.</title>
        <authorList>
            <person name="Dong X."/>
            <person name="Armstrong S.D."/>
            <person name="Xia D."/>
            <person name="Makepeace B.L."/>
            <person name="Darby A.C."/>
            <person name="Kadowaki T."/>
        </authorList>
    </citation>
    <scope>NUCLEOTIDE SEQUENCE [LARGE SCALE GENOMIC DNA]</scope>
    <source>
        <strain evidence="8">Wuxi-XJTLU</strain>
    </source>
</reference>
<dbReference type="InterPro" id="IPR029034">
    <property type="entry name" value="Cystine-knot_cytokine"/>
</dbReference>
<evidence type="ECO:0000256" key="6">
    <source>
        <dbReference type="RuleBase" id="RU000354"/>
    </source>
</evidence>
<protein>
    <submittedName>
        <fullName evidence="8">Growth/differentiation factor 8-like</fullName>
    </submittedName>
</protein>
<evidence type="ECO:0000313" key="8">
    <source>
        <dbReference type="EMBL" id="OQR68778.1"/>
    </source>
</evidence>
<keyword evidence="3" id="KW-0964">Secreted</keyword>
<dbReference type="GO" id="GO:0008083">
    <property type="term" value="F:growth factor activity"/>
    <property type="evidence" value="ECO:0007669"/>
    <property type="project" value="UniProtKB-KW"/>
</dbReference>
<dbReference type="Gene3D" id="2.10.90.10">
    <property type="entry name" value="Cystine-knot cytokines"/>
    <property type="match status" value="1"/>
</dbReference>
<dbReference type="SMART" id="SM00204">
    <property type="entry name" value="TGFB"/>
    <property type="match status" value="1"/>
</dbReference>
<dbReference type="Gene3D" id="2.60.120.970">
    <property type="match status" value="1"/>
</dbReference>
<evidence type="ECO:0000256" key="2">
    <source>
        <dbReference type="ARBA" id="ARBA00006656"/>
    </source>
</evidence>
<dbReference type="STRING" id="418985.A0A1V9X5U7"/>
<gene>
    <name evidence="8" type="ORF">BIW11_12684</name>
</gene>
<accession>A0A1V9X5U7</accession>
<dbReference type="InterPro" id="IPR015615">
    <property type="entry name" value="TGF-beta-rel"/>
</dbReference>
<dbReference type="PROSITE" id="PS00250">
    <property type="entry name" value="TGF_BETA_1"/>
    <property type="match status" value="1"/>
</dbReference>
<evidence type="ECO:0000256" key="5">
    <source>
        <dbReference type="ARBA" id="ARBA00023157"/>
    </source>
</evidence>
<evidence type="ECO:0000259" key="7">
    <source>
        <dbReference type="PROSITE" id="PS51362"/>
    </source>
</evidence>
<dbReference type="OrthoDB" id="5948587at2759"/>
<sequence length="271" mass="30788">VTQKYLEISTWVVPENLFQFKISAALLTQNLDKAEFRFHLSCAIIQELGTFTAVIEKVVREGYSGYHTKKGGSVHVRGHQCGRDGRWIQINVKKELESWFTSLGEDNLGLKLRIFDSRGHDLNIRVASHSKHRPFLKISVTSSGKGRFRRSSSQECNEQNRQVRCCRYPFTVNFHDFGWNWIIEPQKYEANYCNGECPFVFTSHQHVVIQQAQNSATTMSAQQQQQVNKNPMTPCCGPRKLNSISMLYVDGQGNIMHGVLPAMVVASCGCL</sequence>
<comment type="subcellular location">
    <subcellularLocation>
        <location evidence="1">Secreted</location>
    </subcellularLocation>
</comment>
<keyword evidence="9" id="KW-1185">Reference proteome</keyword>
<dbReference type="PANTHER" id="PTHR11848">
    <property type="entry name" value="TGF-BETA FAMILY"/>
    <property type="match status" value="1"/>
</dbReference>
<dbReference type="PROSITE" id="PS51362">
    <property type="entry name" value="TGF_BETA_2"/>
    <property type="match status" value="1"/>
</dbReference>
<dbReference type="InParanoid" id="A0A1V9X5U7"/>
<feature type="domain" description="TGF-beta family profile" evidence="7">
    <location>
        <begin position="147"/>
        <end position="271"/>
    </location>
</feature>
<organism evidence="8 9">
    <name type="scientific">Tropilaelaps mercedesae</name>
    <dbReference type="NCBI Taxonomy" id="418985"/>
    <lineage>
        <taxon>Eukaryota</taxon>
        <taxon>Metazoa</taxon>
        <taxon>Ecdysozoa</taxon>
        <taxon>Arthropoda</taxon>
        <taxon>Chelicerata</taxon>
        <taxon>Arachnida</taxon>
        <taxon>Acari</taxon>
        <taxon>Parasitiformes</taxon>
        <taxon>Mesostigmata</taxon>
        <taxon>Gamasina</taxon>
        <taxon>Dermanyssoidea</taxon>
        <taxon>Laelapidae</taxon>
        <taxon>Tropilaelaps</taxon>
    </lineage>
</organism>
<dbReference type="CDD" id="cd13751">
    <property type="entry name" value="TGF_beta_GDF8_like"/>
    <property type="match status" value="1"/>
</dbReference>
<comment type="caution">
    <text evidence="8">The sequence shown here is derived from an EMBL/GenBank/DDBJ whole genome shotgun (WGS) entry which is preliminary data.</text>
</comment>
<keyword evidence="4 6" id="KW-0339">Growth factor</keyword>
<evidence type="ECO:0000313" key="9">
    <source>
        <dbReference type="Proteomes" id="UP000192247"/>
    </source>
</evidence>
<evidence type="ECO:0000256" key="4">
    <source>
        <dbReference type="ARBA" id="ARBA00023030"/>
    </source>
</evidence>
<dbReference type="SUPFAM" id="SSF57501">
    <property type="entry name" value="Cystine-knot cytokines"/>
    <property type="match status" value="1"/>
</dbReference>
<dbReference type="GO" id="GO:0005615">
    <property type="term" value="C:extracellular space"/>
    <property type="evidence" value="ECO:0007669"/>
    <property type="project" value="TreeGrafter"/>
</dbReference>
<dbReference type="PANTHER" id="PTHR11848:SF262">
    <property type="entry name" value="LD29161P"/>
    <property type="match status" value="1"/>
</dbReference>
<evidence type="ECO:0000256" key="1">
    <source>
        <dbReference type="ARBA" id="ARBA00004613"/>
    </source>
</evidence>
<dbReference type="EMBL" id="MNPL01023335">
    <property type="protein sequence ID" value="OQR68778.1"/>
    <property type="molecule type" value="Genomic_DNA"/>
</dbReference>
<evidence type="ECO:0000256" key="3">
    <source>
        <dbReference type="ARBA" id="ARBA00022525"/>
    </source>
</evidence>
<dbReference type="AlphaFoldDB" id="A0A1V9X5U7"/>